<dbReference type="EMBL" id="PVXQ01000021">
    <property type="protein sequence ID" value="PRR82020.1"/>
    <property type="molecule type" value="Genomic_DNA"/>
</dbReference>
<feature type="domain" description="PRD" evidence="8">
    <location>
        <begin position="199"/>
        <end position="304"/>
    </location>
</feature>
<dbReference type="Pfam" id="PF05043">
    <property type="entry name" value="Mga"/>
    <property type="match status" value="1"/>
</dbReference>
<proteinExistence type="predicted"/>
<evidence type="ECO:0000256" key="1">
    <source>
        <dbReference type="ARBA" id="ARBA00022679"/>
    </source>
</evidence>
<dbReference type="PROSITE" id="PS51372">
    <property type="entry name" value="PRD_2"/>
    <property type="match status" value="2"/>
</dbReference>
<evidence type="ECO:0000256" key="4">
    <source>
        <dbReference type="ARBA" id="ARBA00023159"/>
    </source>
</evidence>
<dbReference type="Gene3D" id="1.10.1790.10">
    <property type="entry name" value="PRD domain"/>
    <property type="match status" value="2"/>
</dbReference>
<sequence>MLNSRCIETLELLLNSEELITVDDLSNRFSISNRMIRYDIDGINDFLKENNISPVIKRPNFPLKLIISKEEKDKILYLINNLNTQIYILSTDERVGMILYELLSSEKECTYSILQEKLSVSKSTIVSDLKRARDWLKNYTIAINKYSNKGILIVGEEKDIRHALTNLLISNSDYNIIEILEKIYCRENTSILNKIQSTDLSTDNIDYIKRIIEALEEEFGSFSDDDFMSLVINLFIIINRSKIKKTNTNSGFYNVIENDYRKEFLAAYKIVQQLEEKFRIDIDKEDINYLVTRILSCSNNNNSDIFNSIDYYEACLMADSIIININKEYKESFSMDMKTFESFLNHLKGLIFRLKFKVKTKNPIMDLILTNYKDEFNLGKRCCEFIEKKYNCELSEDELGYIAMYICATLERCKKTSKVRNILIVCSTGFATGRLLEARINKNFDVNVIGVTAIHTIDKYLENENIELIISTIKIDENYRVPTVVISPTFSRDDINILTEILDYKPKQENTGITKDILNIISDNCIITDKDKLIKDLNDFLNVETKKGIKLSEYLQVSDIQLNLVASDWRDAIRLSAKPLLKRAVISNDYVDAIIENVNRLGAYIVVDEGIAIPHAKPGKDVTAFGITITTFKEPIQLGDHKNVRLFITLATIDKESHIEIITQIMKLIEDEVFVQYLLNSDDEEAVYRKIQELKI</sequence>
<dbReference type="InterPro" id="IPR050661">
    <property type="entry name" value="BglG_antiterminators"/>
</dbReference>
<dbReference type="Gene3D" id="1.10.10.10">
    <property type="entry name" value="Winged helix-like DNA-binding domain superfamily/Winged helix DNA-binding domain"/>
    <property type="match status" value="2"/>
</dbReference>
<dbReference type="Proteomes" id="UP000239471">
    <property type="component" value="Unassembled WGS sequence"/>
</dbReference>
<evidence type="ECO:0000313" key="10">
    <source>
        <dbReference type="Proteomes" id="UP000239471"/>
    </source>
</evidence>
<keyword evidence="5" id="KW-0804">Transcription</keyword>
<evidence type="ECO:0000256" key="2">
    <source>
        <dbReference type="ARBA" id="ARBA00022737"/>
    </source>
</evidence>
<gene>
    <name evidence="9" type="primary">licR_1</name>
    <name evidence="9" type="ORF">CLVI_20850</name>
</gene>
<evidence type="ECO:0000259" key="6">
    <source>
        <dbReference type="PROSITE" id="PS51094"/>
    </source>
</evidence>
<dbReference type="SUPFAM" id="SSF52794">
    <property type="entry name" value="PTS system IIB component-like"/>
    <property type="match status" value="1"/>
</dbReference>
<comment type="caution">
    <text evidence="9">The sequence shown here is derived from an EMBL/GenBank/DDBJ whole genome shotgun (WGS) entry which is preliminary data.</text>
</comment>
<feature type="domain" description="PTS EIIB type-2" evidence="7">
    <location>
        <begin position="420"/>
        <end position="510"/>
    </location>
</feature>
<dbReference type="InterPro" id="IPR016152">
    <property type="entry name" value="PTrfase/Anion_transptr"/>
</dbReference>
<evidence type="ECO:0000313" key="9">
    <source>
        <dbReference type="EMBL" id="PRR82020.1"/>
    </source>
</evidence>
<dbReference type="OrthoDB" id="3175596at2"/>
<dbReference type="Gene3D" id="3.40.930.10">
    <property type="entry name" value="Mannitol-specific EII, Chain A"/>
    <property type="match status" value="1"/>
</dbReference>
<evidence type="ECO:0000256" key="5">
    <source>
        <dbReference type="ARBA" id="ARBA00023163"/>
    </source>
</evidence>
<dbReference type="InterPro" id="IPR036388">
    <property type="entry name" value="WH-like_DNA-bd_sf"/>
</dbReference>
<dbReference type="PANTHER" id="PTHR30185">
    <property type="entry name" value="CRYPTIC BETA-GLUCOSIDE BGL OPERON ANTITERMINATOR"/>
    <property type="match status" value="1"/>
</dbReference>
<keyword evidence="2" id="KW-0677">Repeat</keyword>
<dbReference type="GO" id="GO:0006355">
    <property type="term" value="P:regulation of DNA-templated transcription"/>
    <property type="evidence" value="ECO:0007669"/>
    <property type="project" value="InterPro"/>
</dbReference>
<protein>
    <submittedName>
        <fullName evidence="9">Putative licABCH operon regulator</fullName>
    </submittedName>
</protein>
<evidence type="ECO:0000259" key="7">
    <source>
        <dbReference type="PROSITE" id="PS51099"/>
    </source>
</evidence>
<dbReference type="InterPro" id="IPR036095">
    <property type="entry name" value="PTS_EIIB-like_sf"/>
</dbReference>
<dbReference type="InterPro" id="IPR002178">
    <property type="entry name" value="PTS_EIIA_type-2_dom"/>
</dbReference>
<dbReference type="PROSITE" id="PS51094">
    <property type="entry name" value="PTS_EIIA_TYPE_2"/>
    <property type="match status" value="1"/>
</dbReference>
<dbReference type="PANTHER" id="PTHR30185:SF18">
    <property type="entry name" value="TRANSCRIPTIONAL REGULATOR MTLR"/>
    <property type="match status" value="1"/>
</dbReference>
<dbReference type="CDD" id="cd00211">
    <property type="entry name" value="PTS_IIA_fru"/>
    <property type="match status" value="1"/>
</dbReference>
<dbReference type="InterPro" id="IPR007737">
    <property type="entry name" value="Mga_HTH"/>
</dbReference>
<dbReference type="InterPro" id="IPR013011">
    <property type="entry name" value="PTS_EIIB_2"/>
</dbReference>
<evidence type="ECO:0000259" key="8">
    <source>
        <dbReference type="PROSITE" id="PS51372"/>
    </source>
</evidence>
<dbReference type="GO" id="GO:0009401">
    <property type="term" value="P:phosphoenolpyruvate-dependent sugar phosphotransferase system"/>
    <property type="evidence" value="ECO:0007669"/>
    <property type="project" value="InterPro"/>
</dbReference>
<dbReference type="SUPFAM" id="SSF55804">
    <property type="entry name" value="Phoshotransferase/anion transport protein"/>
    <property type="match status" value="1"/>
</dbReference>
<keyword evidence="10" id="KW-1185">Reference proteome</keyword>
<dbReference type="Pfam" id="PF00359">
    <property type="entry name" value="PTS_EIIA_2"/>
    <property type="match status" value="1"/>
</dbReference>
<dbReference type="Pfam" id="PF00874">
    <property type="entry name" value="PRD"/>
    <property type="match status" value="2"/>
</dbReference>
<organism evidence="9 10">
    <name type="scientific">Clostridium vincentii</name>
    <dbReference type="NCBI Taxonomy" id="52704"/>
    <lineage>
        <taxon>Bacteria</taxon>
        <taxon>Bacillati</taxon>
        <taxon>Bacillota</taxon>
        <taxon>Clostridia</taxon>
        <taxon>Eubacteriales</taxon>
        <taxon>Clostridiaceae</taxon>
        <taxon>Clostridium</taxon>
    </lineage>
</organism>
<name>A0A2T0BDQ0_9CLOT</name>
<dbReference type="GO" id="GO:0008982">
    <property type="term" value="F:protein-N(PI)-phosphohistidine-sugar phosphotransferase activity"/>
    <property type="evidence" value="ECO:0007669"/>
    <property type="project" value="InterPro"/>
</dbReference>
<dbReference type="InterPro" id="IPR036634">
    <property type="entry name" value="PRD_sf"/>
</dbReference>
<accession>A0A2T0BDQ0</accession>
<feature type="domain" description="PTS EIIA type-2" evidence="6">
    <location>
        <begin position="553"/>
        <end position="694"/>
    </location>
</feature>
<reference evidence="9 10" key="1">
    <citation type="submission" date="2018-03" db="EMBL/GenBank/DDBJ databases">
        <title>Genome sequence of Clostridium vincentii DSM 10228.</title>
        <authorList>
            <person name="Poehlein A."/>
            <person name="Daniel R."/>
        </authorList>
    </citation>
    <scope>NUCLEOTIDE SEQUENCE [LARGE SCALE GENOMIC DNA]</scope>
    <source>
        <strain evidence="9 10">DSM 10228</strain>
    </source>
</reference>
<dbReference type="SUPFAM" id="SSF63520">
    <property type="entry name" value="PTS-regulatory domain, PRD"/>
    <property type="match status" value="2"/>
</dbReference>
<dbReference type="RefSeq" id="WP_106060047.1">
    <property type="nucleotide sequence ID" value="NZ_PVXQ01000021.1"/>
</dbReference>
<dbReference type="Gene3D" id="3.40.50.2300">
    <property type="match status" value="1"/>
</dbReference>
<dbReference type="PROSITE" id="PS51099">
    <property type="entry name" value="PTS_EIIB_TYPE_2"/>
    <property type="match status" value="1"/>
</dbReference>
<keyword evidence="3" id="KW-0805">Transcription regulation</keyword>
<dbReference type="AlphaFoldDB" id="A0A2T0BDQ0"/>
<evidence type="ECO:0000256" key="3">
    <source>
        <dbReference type="ARBA" id="ARBA00023015"/>
    </source>
</evidence>
<keyword evidence="1" id="KW-0808">Transferase</keyword>
<feature type="domain" description="PRD" evidence="8">
    <location>
        <begin position="309"/>
        <end position="416"/>
    </location>
</feature>
<keyword evidence="4" id="KW-0010">Activator</keyword>
<dbReference type="InterPro" id="IPR011608">
    <property type="entry name" value="PRD"/>
</dbReference>
<dbReference type="CDD" id="cd05568">
    <property type="entry name" value="PTS_IIB_bgl_like"/>
    <property type="match status" value="1"/>
</dbReference>